<dbReference type="PROSITE" id="PS00070">
    <property type="entry name" value="ALDEHYDE_DEHYDR_CYS"/>
    <property type="match status" value="1"/>
</dbReference>
<dbReference type="EC" id="1.2.1.5" evidence="6"/>
<accession>A0A1Y5TVE7</accession>
<dbReference type="Gene3D" id="3.40.605.10">
    <property type="entry name" value="Aldehyde Dehydrogenase, Chain A, domain 1"/>
    <property type="match status" value="1"/>
</dbReference>
<comment type="similarity">
    <text evidence="1 4">Belongs to the aldehyde dehydrogenase family.</text>
</comment>
<evidence type="ECO:0000256" key="4">
    <source>
        <dbReference type="RuleBase" id="RU003345"/>
    </source>
</evidence>
<dbReference type="FunFam" id="3.40.309.10:FF:000012">
    <property type="entry name" value="Betaine aldehyde dehydrogenase"/>
    <property type="match status" value="1"/>
</dbReference>
<reference evidence="6 7" key="1">
    <citation type="submission" date="2017-03" db="EMBL/GenBank/DDBJ databases">
        <authorList>
            <person name="Afonso C.L."/>
            <person name="Miller P.J."/>
            <person name="Scott M.A."/>
            <person name="Spackman E."/>
            <person name="Goraichik I."/>
            <person name="Dimitrov K.M."/>
            <person name="Suarez D.L."/>
            <person name="Swayne D.E."/>
        </authorList>
    </citation>
    <scope>NUCLEOTIDE SEQUENCE [LARGE SCALE GENOMIC DNA]</scope>
    <source>
        <strain evidence="6 7">CECT 7639</strain>
    </source>
</reference>
<sequence length="496" mass="52661">MTLDQSRIDALRAQPVAQGLNFIDGRSYAASDGAVMPVISPIDGRHLTDLAASGQAEVDRAVAAARRSFEAGDWSELSPVERKRILLKWADLIETQALDLAVLGARDNGTDIRSALKGEPLSAAQTIRFYAEAIDKRNGEITPTRNDVLSLIDREPVGVVGIITPWNFPLMIGAWKLAPALAAGNSVVIKPSEEASLSTLRIVQLAHEAGLPSGVLNAVTGRGIDVGAAMGLHMDIDVMAFTGSGGVGRLLMEYSAQSNLKRVYLELGGKSPNIVFPDAPDLDRAAAETAASIFRNNGQVCVAASRLIVHRDIHDDFLAKVRDHATALKIGDPLDLSLTTGALANAAQLSKTQGAVARAIDEGADLWTGGHQLHADSGGFYHEPTVLTGVTSAMGIAQNEVFGPVLAARSFDTEHEAVAIANETVYGLSSVVWSRDISRAHRMSRRIKSGTVQVNCFSGADVTSPLGGVKQSGNGSDRSLHALEKYENLKATWIQL</sequence>
<dbReference type="Pfam" id="PF00171">
    <property type="entry name" value="Aldedh"/>
    <property type="match status" value="1"/>
</dbReference>
<gene>
    <name evidence="6" type="primary">puuC_3</name>
    <name evidence="6" type="ORF">TRL7639_04443</name>
</gene>
<dbReference type="GO" id="GO:0004030">
    <property type="term" value="F:aldehyde dehydrogenase [NAD(P)+] activity"/>
    <property type="evidence" value="ECO:0007669"/>
    <property type="project" value="UniProtKB-EC"/>
</dbReference>
<evidence type="ECO:0000313" key="7">
    <source>
        <dbReference type="Proteomes" id="UP000193077"/>
    </source>
</evidence>
<name>A0A1Y5TVE7_9RHOB</name>
<dbReference type="FunFam" id="3.40.605.10:FF:000001">
    <property type="entry name" value="Aldehyde dehydrogenase 1"/>
    <property type="match status" value="1"/>
</dbReference>
<dbReference type="InterPro" id="IPR016163">
    <property type="entry name" value="Ald_DH_C"/>
</dbReference>
<evidence type="ECO:0000256" key="2">
    <source>
        <dbReference type="ARBA" id="ARBA00023002"/>
    </source>
</evidence>
<dbReference type="InterPro" id="IPR016160">
    <property type="entry name" value="Ald_DH_CS_CYS"/>
</dbReference>
<dbReference type="InterPro" id="IPR015590">
    <property type="entry name" value="Aldehyde_DH_dom"/>
</dbReference>
<dbReference type="InterPro" id="IPR016161">
    <property type="entry name" value="Ald_DH/histidinol_DH"/>
</dbReference>
<dbReference type="PANTHER" id="PTHR11699">
    <property type="entry name" value="ALDEHYDE DEHYDROGENASE-RELATED"/>
    <property type="match status" value="1"/>
</dbReference>
<evidence type="ECO:0000313" key="6">
    <source>
        <dbReference type="EMBL" id="SLN73678.1"/>
    </source>
</evidence>
<feature type="domain" description="Aldehyde dehydrogenase" evidence="5">
    <location>
        <begin position="31"/>
        <end position="491"/>
    </location>
</feature>
<dbReference type="OrthoDB" id="9812625at2"/>
<dbReference type="SUPFAM" id="SSF53720">
    <property type="entry name" value="ALDH-like"/>
    <property type="match status" value="1"/>
</dbReference>
<dbReference type="Proteomes" id="UP000193077">
    <property type="component" value="Unassembled WGS sequence"/>
</dbReference>
<feature type="active site" evidence="3">
    <location>
        <position position="266"/>
    </location>
</feature>
<dbReference type="CDD" id="cd07112">
    <property type="entry name" value="ALDH_GABALDH-PuuC"/>
    <property type="match status" value="1"/>
</dbReference>
<keyword evidence="2 4" id="KW-0560">Oxidoreductase</keyword>
<keyword evidence="7" id="KW-1185">Reference proteome</keyword>
<dbReference type="RefSeq" id="WP_085798085.1">
    <property type="nucleotide sequence ID" value="NZ_FWFO01000008.1"/>
</dbReference>
<dbReference type="AlphaFoldDB" id="A0A1Y5TVE7"/>
<organism evidence="6 7">
    <name type="scientific">Falsiruegeria litorea R37</name>
    <dbReference type="NCBI Taxonomy" id="1200284"/>
    <lineage>
        <taxon>Bacteria</taxon>
        <taxon>Pseudomonadati</taxon>
        <taxon>Pseudomonadota</taxon>
        <taxon>Alphaproteobacteria</taxon>
        <taxon>Rhodobacterales</taxon>
        <taxon>Roseobacteraceae</taxon>
        <taxon>Falsiruegeria</taxon>
    </lineage>
</organism>
<dbReference type="Gene3D" id="3.40.309.10">
    <property type="entry name" value="Aldehyde Dehydrogenase, Chain A, domain 2"/>
    <property type="match status" value="1"/>
</dbReference>
<dbReference type="InterPro" id="IPR029510">
    <property type="entry name" value="Ald_DH_CS_GLU"/>
</dbReference>
<protein>
    <submittedName>
        <fullName evidence="6">Aldehyde dehydrogenase PuuC</fullName>
        <ecNumber evidence="6">1.2.1.5</ecNumber>
    </submittedName>
</protein>
<evidence type="ECO:0000256" key="1">
    <source>
        <dbReference type="ARBA" id="ARBA00009986"/>
    </source>
</evidence>
<dbReference type="InterPro" id="IPR016162">
    <property type="entry name" value="Ald_DH_N"/>
</dbReference>
<evidence type="ECO:0000259" key="5">
    <source>
        <dbReference type="Pfam" id="PF00171"/>
    </source>
</evidence>
<proteinExistence type="inferred from homology"/>
<evidence type="ECO:0000256" key="3">
    <source>
        <dbReference type="PROSITE-ProRule" id="PRU10007"/>
    </source>
</evidence>
<dbReference type="PROSITE" id="PS00687">
    <property type="entry name" value="ALDEHYDE_DEHYDR_GLU"/>
    <property type="match status" value="1"/>
</dbReference>
<dbReference type="EMBL" id="FWFO01000008">
    <property type="protein sequence ID" value="SLN73678.1"/>
    <property type="molecule type" value="Genomic_DNA"/>
</dbReference>